<comment type="subcellular location">
    <subcellularLocation>
        <location evidence="1">Cell inner membrane</location>
        <topology evidence="1">Multi-pass membrane protein</topology>
    </subcellularLocation>
</comment>
<evidence type="ECO:0000256" key="3">
    <source>
        <dbReference type="ARBA" id="ARBA00022475"/>
    </source>
</evidence>
<dbReference type="NCBIfam" id="NF007798">
    <property type="entry name" value="PRK10503.1"/>
    <property type="match status" value="1"/>
</dbReference>
<dbReference type="Gene3D" id="3.30.70.1440">
    <property type="entry name" value="Multidrug efflux transporter AcrB pore domain"/>
    <property type="match status" value="1"/>
</dbReference>
<dbReference type="SUPFAM" id="SSF82693">
    <property type="entry name" value="Multidrug efflux transporter AcrB pore domain, PN1, PN2, PC1 and PC2 subdomains"/>
    <property type="match status" value="4"/>
</dbReference>
<dbReference type="FunFam" id="1.20.1640.10:FF:000001">
    <property type="entry name" value="Efflux pump membrane transporter"/>
    <property type="match status" value="1"/>
</dbReference>
<evidence type="ECO:0000256" key="4">
    <source>
        <dbReference type="ARBA" id="ARBA00022519"/>
    </source>
</evidence>
<dbReference type="GO" id="GO:0005886">
    <property type="term" value="C:plasma membrane"/>
    <property type="evidence" value="ECO:0007669"/>
    <property type="project" value="UniProtKB-SubCell"/>
</dbReference>
<dbReference type="InterPro" id="IPR001036">
    <property type="entry name" value="Acrflvin-R"/>
</dbReference>
<dbReference type="PANTHER" id="PTHR32063">
    <property type="match status" value="1"/>
</dbReference>
<accession>D5X5W9</accession>
<keyword evidence="4" id="KW-0997">Cell inner membrane</keyword>
<feature type="transmembrane region" description="Helical" evidence="9">
    <location>
        <begin position="524"/>
        <end position="543"/>
    </location>
</feature>
<dbReference type="Gene3D" id="3.30.2090.10">
    <property type="entry name" value="Multidrug efflux transporter AcrB TolC docking domain, DN and DC subdomains"/>
    <property type="match status" value="2"/>
</dbReference>
<feature type="compositionally biased region" description="Basic and acidic residues" evidence="8">
    <location>
        <begin position="32"/>
        <end position="41"/>
    </location>
</feature>
<evidence type="ECO:0000256" key="2">
    <source>
        <dbReference type="ARBA" id="ARBA00022448"/>
    </source>
</evidence>
<dbReference type="Pfam" id="PF00873">
    <property type="entry name" value="ACR_tran"/>
    <property type="match status" value="1"/>
</dbReference>
<evidence type="ECO:0000313" key="10">
    <source>
        <dbReference type="EMBL" id="ADG30022.1"/>
    </source>
</evidence>
<keyword evidence="6 9" id="KW-1133">Transmembrane helix</keyword>
<feature type="transmembrane region" description="Helical" evidence="9">
    <location>
        <begin position="918"/>
        <end position="936"/>
    </location>
</feature>
<dbReference type="PANTHER" id="PTHR32063:SF21">
    <property type="entry name" value="MULTIDRUG RESISTANCE PROTEIN MDTB"/>
    <property type="match status" value="1"/>
</dbReference>
<reference evidence="10" key="1">
    <citation type="submission" date="2010-04" db="EMBL/GenBank/DDBJ databases">
        <title>Complete sequence of Thiomonas intermedia K12.</title>
        <authorList>
            <consortium name="US DOE Joint Genome Institute"/>
            <person name="Lucas S."/>
            <person name="Copeland A."/>
            <person name="Lapidus A."/>
            <person name="Cheng J.-F."/>
            <person name="Bruce D."/>
            <person name="Goodwin L."/>
            <person name="Pitluck S."/>
            <person name="Davenport K."/>
            <person name="Detter J.C."/>
            <person name="Han C."/>
            <person name="Tapia R."/>
            <person name="Land M."/>
            <person name="Hauser L."/>
            <person name="Kyrpides N."/>
            <person name="Ovchinnikova G."/>
            <person name="Kerfeld C.A."/>
            <person name="Cannon G.C."/>
            <person name="Heinhorst S."/>
            <person name="Woyke T."/>
        </authorList>
    </citation>
    <scope>NUCLEOTIDE SEQUENCE [LARGE SCALE GENOMIC DNA]</scope>
    <source>
        <strain evidence="10">K12</strain>
    </source>
</reference>
<dbReference type="BioCyc" id="TINT75379:TINT_RS03120-MONOMER"/>
<dbReference type="Gene3D" id="3.30.70.1320">
    <property type="entry name" value="Multidrug efflux transporter AcrB pore domain like"/>
    <property type="match status" value="1"/>
</dbReference>
<dbReference type="eggNOG" id="COG0841">
    <property type="taxonomic scope" value="Bacteria"/>
</dbReference>
<evidence type="ECO:0000256" key="6">
    <source>
        <dbReference type="ARBA" id="ARBA00022989"/>
    </source>
</evidence>
<keyword evidence="7 9" id="KW-0472">Membrane</keyword>
<dbReference type="Gene3D" id="3.30.70.1430">
    <property type="entry name" value="Multidrug efflux transporter AcrB pore domain"/>
    <property type="match status" value="2"/>
</dbReference>
<evidence type="ECO:0000256" key="5">
    <source>
        <dbReference type="ARBA" id="ARBA00022692"/>
    </source>
</evidence>
<evidence type="ECO:0000256" key="1">
    <source>
        <dbReference type="ARBA" id="ARBA00004429"/>
    </source>
</evidence>
<dbReference type="AlphaFoldDB" id="D5X5W9"/>
<feature type="region of interest" description="Disordered" evidence="8">
    <location>
        <begin position="1"/>
        <end position="62"/>
    </location>
</feature>
<dbReference type="HOGENOM" id="CLU_002755_1_2_4"/>
<dbReference type="NCBIfam" id="NF033617">
    <property type="entry name" value="RND_permease_2"/>
    <property type="match status" value="1"/>
</dbReference>
<dbReference type="SUPFAM" id="SSF82714">
    <property type="entry name" value="Multidrug efflux transporter AcrB TolC docking domain, DN and DC subdomains"/>
    <property type="match status" value="2"/>
</dbReference>
<dbReference type="InterPro" id="IPR027463">
    <property type="entry name" value="AcrB_DN_DC_subdom"/>
</dbReference>
<dbReference type="FunFam" id="3.30.70.1430:FF:000001">
    <property type="entry name" value="Efflux pump membrane transporter"/>
    <property type="match status" value="1"/>
</dbReference>
<gene>
    <name evidence="10" type="ordered locus">Tint_0622</name>
</gene>
<evidence type="ECO:0000256" key="8">
    <source>
        <dbReference type="SAM" id="MobiDB-lite"/>
    </source>
</evidence>
<evidence type="ECO:0000256" key="9">
    <source>
        <dbReference type="SAM" id="Phobius"/>
    </source>
</evidence>
<feature type="transmembrane region" description="Helical" evidence="9">
    <location>
        <begin position="68"/>
        <end position="90"/>
    </location>
</feature>
<feature type="transmembrane region" description="Helical" evidence="9">
    <location>
        <begin position="489"/>
        <end position="512"/>
    </location>
</feature>
<dbReference type="GO" id="GO:0042910">
    <property type="term" value="F:xenobiotic transmembrane transporter activity"/>
    <property type="evidence" value="ECO:0007669"/>
    <property type="project" value="TreeGrafter"/>
</dbReference>
<dbReference type="EMBL" id="CP002021">
    <property type="protein sequence ID" value="ADG30022.1"/>
    <property type="molecule type" value="Genomic_DNA"/>
</dbReference>
<evidence type="ECO:0000256" key="7">
    <source>
        <dbReference type="ARBA" id="ARBA00023136"/>
    </source>
</evidence>
<proteinExistence type="predicted"/>
<dbReference type="SUPFAM" id="SSF82866">
    <property type="entry name" value="Multidrug efflux transporter AcrB transmembrane domain"/>
    <property type="match status" value="2"/>
</dbReference>
<name>D5X5W9_THIK1</name>
<keyword evidence="3" id="KW-1003">Cell membrane</keyword>
<feature type="transmembrane region" description="Helical" evidence="9">
    <location>
        <begin position="969"/>
        <end position="994"/>
    </location>
</feature>
<sequence length="1103" mass="116579">MSAPHDDKASPPQPSPQSGEGTNPSPAGGEGWEGHPKEARSADLSSTTRGGGWEEEPLEDRPSPSRLFILRPIATTLLMIAVLVAGFVGYKLLPQAALPEVDYPTIQVTTLYPGASPDVMASSVTGPLEQQFGQMPGLAQMWSVSSGGASVITLRFDLSLSLSVAEQEVQAAINGASNLLPSDLPQPPIYAKVNPADAPVITLGLTSATLPLTTLYDLADTRLSQKLSQVSGVGLVTLSGGHKPAIRVTVNGPALAALGLTLDSIRTAIAGANVNSPKGSISGSQQSFSIDANDQLQSPQQYRDMIIAYSGGAPVRLGDVATISTGAENAWQAALVNGKPGIVINVQRQPGANVIAVVDAIHKLLPSLQTQLPAAAQLTVLSDRTVTIRAAIADVQFELLLAVLLVVLVIFVFLRSVRATFIPATAVPLALVGTFGAMYLFGFSINTLTLMALTIATGFVVDDAIVMIENISRYIEAGERPLTAALKGAGQIGFTIITLTFSLIAVLIPLLFMGDVVGRLFREFAITLAVAIVISAIVSLTFTPMLSARLLRHTPEQKQSHLFRSTGAFFDRLSARYTRALRWVLRHQPLVLLFAAGTLVLTVVLYVLIPKGFFPVQDTGMIQATTVAPQDVSFQSMNARQQALVDALLKDPAVESVSSVVGIDGVNTTMNTGRLLIYLKPLEQRPRVQALISRLDARAAKVEGIATYLQPVQDLTINDIASRYPYQFSLSATSAAQLSRANTALMDRLKKLPQLSGVTSDLQDQGLQAYVDVDRSAASRLGITMSAIDSALYNAFGQRLVSTIFTQSAQYRVVLGVEKQPDQGLGAFNSVYLTGSNGQAVPLSTIATIEPRATPLAIDHLGQFPAALISFQLASGVSLGEAVDAIKQAAKQAALPASVTIAFQGSASAFQSALSNQLWLLLAAVATMYIVLGVLYESYIHPITILSTLPSAGIGALLALMATGHDLTVIAIIGIILLIGIVQKNAILMVDFALDAQRNQGLPPDEAMLQAAHLRLRPILMTTFAALFGAVPLALGTGMGSELRQPLGIAIVGGLLVSQVLTLFTTPVIYLAFDRLATRTAAWRARTFGSAPPATALSDEDVR</sequence>
<dbReference type="STRING" id="75379.Tint_0622"/>
<keyword evidence="5 9" id="KW-0812">Transmembrane</keyword>
<dbReference type="Gene3D" id="1.20.1640.10">
    <property type="entry name" value="Multidrug efflux transporter AcrB transmembrane domain"/>
    <property type="match status" value="2"/>
</dbReference>
<protein>
    <submittedName>
        <fullName evidence="10">Acriflavin resistance protein</fullName>
    </submittedName>
</protein>
<keyword evidence="2" id="KW-0813">Transport</keyword>
<feature type="transmembrane region" description="Helical" evidence="9">
    <location>
        <begin position="395"/>
        <end position="414"/>
    </location>
</feature>
<dbReference type="KEGG" id="tin:Tint_0622"/>
<dbReference type="PRINTS" id="PR00702">
    <property type="entry name" value="ACRIFLAVINRP"/>
</dbReference>
<feature type="transmembrane region" description="Helical" evidence="9">
    <location>
        <begin position="590"/>
        <end position="609"/>
    </location>
</feature>
<feature type="transmembrane region" description="Helical" evidence="9">
    <location>
        <begin position="1047"/>
        <end position="1073"/>
    </location>
</feature>
<organism evidence="10">
    <name type="scientific">Thiomonas intermedia (strain K12)</name>
    <name type="common">Thiobacillus intermedius</name>
    <dbReference type="NCBI Taxonomy" id="75379"/>
    <lineage>
        <taxon>Bacteria</taxon>
        <taxon>Pseudomonadati</taxon>
        <taxon>Pseudomonadota</taxon>
        <taxon>Betaproteobacteria</taxon>
        <taxon>Burkholderiales</taxon>
        <taxon>Thiomonas</taxon>
    </lineage>
</organism>
<feature type="transmembrane region" description="Helical" evidence="9">
    <location>
        <begin position="1014"/>
        <end position="1035"/>
    </location>
</feature>
<feature type="transmembrane region" description="Helical" evidence="9">
    <location>
        <begin position="421"/>
        <end position="442"/>
    </location>
</feature>